<name>A0A183V6U8_TOXCA</name>
<evidence type="ECO:0000313" key="1">
    <source>
        <dbReference type="EMBL" id="VDM47787.1"/>
    </source>
</evidence>
<reference evidence="1 2" key="2">
    <citation type="submission" date="2018-11" db="EMBL/GenBank/DDBJ databases">
        <authorList>
            <consortium name="Pathogen Informatics"/>
        </authorList>
    </citation>
    <scope>NUCLEOTIDE SEQUENCE [LARGE SCALE GENOMIC DNA]</scope>
</reference>
<proteinExistence type="predicted"/>
<evidence type="ECO:0000313" key="3">
    <source>
        <dbReference type="WBParaSite" id="TCNE_0001646901-mRNA-1"/>
    </source>
</evidence>
<sequence length="161" mass="18302">MMVGLCQLAAATGRCARNKQLKLRRQGRRLRAIVRRLRYAARRRRQHSTTLMLCGQALGATPMDGRCAMCYWLSDNHHNDRQTNDDDDDTLLRSKRGDKDITLGEWIGAECINLGFVQCALAIATLSLERLRSHAWLGNDSLKKEQDESTLSLHEEDRAHA</sequence>
<dbReference type="WBParaSite" id="TCNE_0001646901-mRNA-1">
    <property type="protein sequence ID" value="TCNE_0001646901-mRNA-1"/>
    <property type="gene ID" value="TCNE_0001646901"/>
</dbReference>
<gene>
    <name evidence="1" type="ORF">TCNE_LOCUS16466</name>
</gene>
<dbReference type="Proteomes" id="UP000050794">
    <property type="component" value="Unassembled WGS sequence"/>
</dbReference>
<evidence type="ECO:0000313" key="2">
    <source>
        <dbReference type="Proteomes" id="UP000050794"/>
    </source>
</evidence>
<reference evidence="3" key="1">
    <citation type="submission" date="2016-06" db="UniProtKB">
        <authorList>
            <consortium name="WormBaseParasite"/>
        </authorList>
    </citation>
    <scope>IDENTIFICATION</scope>
</reference>
<keyword evidence="2" id="KW-1185">Reference proteome</keyword>
<accession>A0A183V6U8</accession>
<dbReference type="EMBL" id="UYWY01023620">
    <property type="protein sequence ID" value="VDM47787.1"/>
    <property type="molecule type" value="Genomic_DNA"/>
</dbReference>
<dbReference type="AlphaFoldDB" id="A0A183V6U8"/>
<organism evidence="2 3">
    <name type="scientific">Toxocara canis</name>
    <name type="common">Canine roundworm</name>
    <dbReference type="NCBI Taxonomy" id="6265"/>
    <lineage>
        <taxon>Eukaryota</taxon>
        <taxon>Metazoa</taxon>
        <taxon>Ecdysozoa</taxon>
        <taxon>Nematoda</taxon>
        <taxon>Chromadorea</taxon>
        <taxon>Rhabditida</taxon>
        <taxon>Spirurina</taxon>
        <taxon>Ascaridomorpha</taxon>
        <taxon>Ascaridoidea</taxon>
        <taxon>Toxocaridae</taxon>
        <taxon>Toxocara</taxon>
    </lineage>
</organism>
<protein>
    <submittedName>
        <fullName evidence="1 3">Uncharacterized protein</fullName>
    </submittedName>
</protein>